<sequence>MNSIDLRTQVLLSLQYALLGEITPNIRGITCRWDTSKITIVCYLQDDISEDIEESMECVATEVMADFPEHQVEIECKKLDEPEPLNPYTLSAWVYRRKE</sequence>
<dbReference type="RefSeq" id="WP_190385666.1">
    <property type="nucleotide sequence ID" value="NZ_JACJTM010000060.1"/>
</dbReference>
<dbReference type="EMBL" id="JACJTM010000060">
    <property type="protein sequence ID" value="MBD2687170.1"/>
    <property type="molecule type" value="Genomic_DNA"/>
</dbReference>
<comment type="caution">
    <text evidence="1">The sequence shown here is derived from an EMBL/GenBank/DDBJ whole genome shotgun (WGS) entry which is preliminary data.</text>
</comment>
<dbReference type="GeneID" id="78219883"/>
<gene>
    <name evidence="1" type="ORF">H6G43_18555</name>
</gene>
<proteinExistence type="predicted"/>
<reference evidence="1 2" key="1">
    <citation type="journal article" date="2020" name="ISME J.">
        <title>Comparative genomics reveals insights into cyanobacterial evolution and habitat adaptation.</title>
        <authorList>
            <person name="Chen M.Y."/>
            <person name="Teng W.K."/>
            <person name="Zhao L."/>
            <person name="Hu C.X."/>
            <person name="Zhou Y.K."/>
            <person name="Han B.P."/>
            <person name="Song L.R."/>
            <person name="Shu W.S."/>
        </authorList>
    </citation>
    <scope>NUCLEOTIDE SEQUENCE [LARGE SCALE GENOMIC DNA]</scope>
    <source>
        <strain evidence="1 2">FACHB-1249</strain>
    </source>
</reference>
<accession>A0ABR8IWW3</accession>
<dbReference type="InterPro" id="IPR058702">
    <property type="entry name" value="MafI2-like"/>
</dbReference>
<evidence type="ECO:0000313" key="2">
    <source>
        <dbReference type="Proteomes" id="UP000660270"/>
    </source>
</evidence>
<organism evidence="1 2">
    <name type="scientific">Aphanizomenon flos-aquae FACHB-1249</name>
    <dbReference type="NCBI Taxonomy" id="2692889"/>
    <lineage>
        <taxon>Bacteria</taxon>
        <taxon>Bacillati</taxon>
        <taxon>Cyanobacteriota</taxon>
        <taxon>Cyanophyceae</taxon>
        <taxon>Nostocales</taxon>
        <taxon>Aphanizomenonaceae</taxon>
        <taxon>Aphanizomenon</taxon>
    </lineage>
</organism>
<dbReference type="Pfam" id="PF26541">
    <property type="entry name" value="MafI2"/>
    <property type="match status" value="1"/>
</dbReference>
<evidence type="ECO:0008006" key="3">
    <source>
        <dbReference type="Google" id="ProtNLM"/>
    </source>
</evidence>
<dbReference type="Proteomes" id="UP000660270">
    <property type="component" value="Unassembled WGS sequence"/>
</dbReference>
<keyword evidence="2" id="KW-1185">Reference proteome</keyword>
<name>A0ABR8IWW3_APHFL</name>
<evidence type="ECO:0000313" key="1">
    <source>
        <dbReference type="EMBL" id="MBD2687170.1"/>
    </source>
</evidence>
<protein>
    <recommendedName>
        <fullName evidence="3">Phage protein</fullName>
    </recommendedName>
</protein>